<keyword evidence="3" id="KW-1185">Reference proteome</keyword>
<dbReference type="Gramene" id="Pp3c10_22060V3.3">
    <property type="protein sequence ID" value="PAC:32901580.CDS.1"/>
    <property type="gene ID" value="Pp3c10_22060"/>
</dbReference>
<name>A0A2K1K028_PHYPA</name>
<accession>A0A2K1K028</accession>
<reference evidence="1 3" key="1">
    <citation type="journal article" date="2008" name="Science">
        <title>The Physcomitrella genome reveals evolutionary insights into the conquest of land by plants.</title>
        <authorList>
            <person name="Rensing S."/>
            <person name="Lang D."/>
            <person name="Zimmer A."/>
            <person name="Terry A."/>
            <person name="Salamov A."/>
            <person name="Shapiro H."/>
            <person name="Nishiyama T."/>
            <person name="Perroud P.-F."/>
            <person name="Lindquist E."/>
            <person name="Kamisugi Y."/>
            <person name="Tanahashi T."/>
            <person name="Sakakibara K."/>
            <person name="Fujita T."/>
            <person name="Oishi K."/>
            <person name="Shin-I T."/>
            <person name="Kuroki Y."/>
            <person name="Toyoda A."/>
            <person name="Suzuki Y."/>
            <person name="Hashimoto A."/>
            <person name="Yamaguchi K."/>
            <person name="Sugano A."/>
            <person name="Kohara Y."/>
            <person name="Fujiyama A."/>
            <person name="Anterola A."/>
            <person name="Aoki S."/>
            <person name="Ashton N."/>
            <person name="Barbazuk W.B."/>
            <person name="Barker E."/>
            <person name="Bennetzen J."/>
            <person name="Bezanilla M."/>
            <person name="Blankenship R."/>
            <person name="Cho S.H."/>
            <person name="Dutcher S."/>
            <person name="Estelle M."/>
            <person name="Fawcett J.A."/>
            <person name="Gundlach H."/>
            <person name="Hanada K."/>
            <person name="Heyl A."/>
            <person name="Hicks K.A."/>
            <person name="Hugh J."/>
            <person name="Lohr M."/>
            <person name="Mayer K."/>
            <person name="Melkozernov A."/>
            <person name="Murata T."/>
            <person name="Nelson D."/>
            <person name="Pils B."/>
            <person name="Prigge M."/>
            <person name="Reiss B."/>
            <person name="Renner T."/>
            <person name="Rombauts S."/>
            <person name="Rushton P."/>
            <person name="Sanderfoot A."/>
            <person name="Schween G."/>
            <person name="Shiu S.-H."/>
            <person name="Stueber K."/>
            <person name="Theodoulou F.L."/>
            <person name="Tu H."/>
            <person name="Van de Peer Y."/>
            <person name="Verrier P.J."/>
            <person name="Waters E."/>
            <person name="Wood A."/>
            <person name="Yang L."/>
            <person name="Cove D."/>
            <person name="Cuming A."/>
            <person name="Hasebe M."/>
            <person name="Lucas S."/>
            <person name="Mishler D.B."/>
            <person name="Reski R."/>
            <person name="Grigoriev I."/>
            <person name="Quatrano R.S."/>
            <person name="Boore J.L."/>
        </authorList>
    </citation>
    <scope>NUCLEOTIDE SEQUENCE [LARGE SCALE GENOMIC DNA]</scope>
    <source>
        <strain evidence="2 3">cv. Gransden 2004</strain>
    </source>
</reference>
<dbReference type="Gramene" id="Pp3c10_22060V3.4">
    <property type="protein sequence ID" value="PAC:32901581.CDS.1"/>
    <property type="gene ID" value="Pp3c10_22060"/>
</dbReference>
<evidence type="ECO:0000313" key="1">
    <source>
        <dbReference type="EMBL" id="PNR47125.1"/>
    </source>
</evidence>
<reference evidence="2" key="3">
    <citation type="submission" date="2020-12" db="UniProtKB">
        <authorList>
            <consortium name="EnsemblPlants"/>
        </authorList>
    </citation>
    <scope>IDENTIFICATION</scope>
</reference>
<reference evidence="1 3" key="2">
    <citation type="journal article" date="2018" name="Plant J.">
        <title>The Physcomitrella patens chromosome-scale assembly reveals moss genome structure and evolution.</title>
        <authorList>
            <person name="Lang D."/>
            <person name="Ullrich K.K."/>
            <person name="Murat F."/>
            <person name="Fuchs J."/>
            <person name="Jenkins J."/>
            <person name="Haas F.B."/>
            <person name="Piednoel M."/>
            <person name="Gundlach H."/>
            <person name="Van Bel M."/>
            <person name="Meyberg R."/>
            <person name="Vives C."/>
            <person name="Morata J."/>
            <person name="Symeonidi A."/>
            <person name="Hiss M."/>
            <person name="Muchero W."/>
            <person name="Kamisugi Y."/>
            <person name="Saleh O."/>
            <person name="Blanc G."/>
            <person name="Decker E.L."/>
            <person name="van Gessel N."/>
            <person name="Grimwood J."/>
            <person name="Hayes R.D."/>
            <person name="Graham S.W."/>
            <person name="Gunter L.E."/>
            <person name="McDaniel S.F."/>
            <person name="Hoernstein S.N.W."/>
            <person name="Larsson A."/>
            <person name="Li F.W."/>
            <person name="Perroud P.F."/>
            <person name="Phillips J."/>
            <person name="Ranjan P."/>
            <person name="Rokshar D.S."/>
            <person name="Rothfels C.J."/>
            <person name="Schneider L."/>
            <person name="Shu S."/>
            <person name="Stevenson D.W."/>
            <person name="Thummler F."/>
            <person name="Tillich M."/>
            <person name="Villarreal Aguilar J.C."/>
            <person name="Widiez T."/>
            <person name="Wong G.K."/>
            <person name="Wymore A."/>
            <person name="Zhang Y."/>
            <person name="Zimmer A.D."/>
            <person name="Quatrano R.S."/>
            <person name="Mayer K.F.X."/>
            <person name="Goodstein D."/>
            <person name="Casacuberta J.M."/>
            <person name="Vandepoele K."/>
            <person name="Reski R."/>
            <person name="Cuming A.C."/>
            <person name="Tuskan G.A."/>
            <person name="Maumus F."/>
            <person name="Salse J."/>
            <person name="Schmutz J."/>
            <person name="Rensing S.A."/>
        </authorList>
    </citation>
    <scope>NUCLEOTIDE SEQUENCE [LARGE SCALE GENOMIC DNA]</scope>
    <source>
        <strain evidence="2 3">cv. Gransden 2004</strain>
    </source>
</reference>
<dbReference type="EnsemblPlants" id="Pp3c10_22060V3.1">
    <property type="protein sequence ID" value="PAC:32901578.CDS.1"/>
    <property type="gene ID" value="Pp3c10_22060"/>
</dbReference>
<sequence>MAKPWRFSFNPHCRGISANHRKLQVTMNADDLKCLRGCKIDQVHQELLTSGAIIDSAASNSDVIPRGTEEIGQHRRSIDTFGPDISAELTAEPMCKFR</sequence>
<dbReference type="EnsemblPlants" id="Pp3c10_22060V3.3">
    <property type="protein sequence ID" value="PAC:32901580.CDS.1"/>
    <property type="gene ID" value="Pp3c10_22060"/>
</dbReference>
<dbReference type="Gramene" id="Pp3c10_22060V3.1">
    <property type="protein sequence ID" value="PAC:32901578.CDS.1"/>
    <property type="gene ID" value="Pp3c10_22060"/>
</dbReference>
<evidence type="ECO:0000313" key="3">
    <source>
        <dbReference type="Proteomes" id="UP000006727"/>
    </source>
</evidence>
<dbReference type="Proteomes" id="UP000006727">
    <property type="component" value="Chromosome 10"/>
</dbReference>
<evidence type="ECO:0000313" key="2">
    <source>
        <dbReference type="EnsemblPlants" id="PAC:32901578.CDS.1"/>
    </source>
</evidence>
<dbReference type="EnsemblPlants" id="Pp3c10_22060V3.6">
    <property type="protein sequence ID" value="PAC:32901583.CDS.1"/>
    <property type="gene ID" value="Pp3c10_22060"/>
</dbReference>
<dbReference type="Gramene" id="Pp3c10_22060V3.6">
    <property type="protein sequence ID" value="PAC:32901583.CDS.1"/>
    <property type="gene ID" value="Pp3c10_22060"/>
</dbReference>
<dbReference type="Gramene" id="Pp3c10_22060V3.2">
    <property type="protein sequence ID" value="PAC:32901579.CDS.1"/>
    <property type="gene ID" value="Pp3c10_22060"/>
</dbReference>
<dbReference type="EnsemblPlants" id="Pp3c10_22060V3.4">
    <property type="protein sequence ID" value="PAC:32901581.CDS.1"/>
    <property type="gene ID" value="Pp3c10_22060"/>
</dbReference>
<dbReference type="AlphaFoldDB" id="A0A2K1K028"/>
<dbReference type="EMBL" id="ABEU02000010">
    <property type="protein sequence ID" value="PNR47125.1"/>
    <property type="molecule type" value="Genomic_DNA"/>
</dbReference>
<dbReference type="InParanoid" id="A0A2K1K028"/>
<dbReference type="EnsemblPlants" id="Pp3c10_22060V3.2">
    <property type="protein sequence ID" value="PAC:32901579.CDS.1"/>
    <property type="gene ID" value="Pp3c10_22060"/>
</dbReference>
<gene>
    <name evidence="1" type="ORF">PHYPA_014245</name>
</gene>
<dbReference type="PaxDb" id="3218-PP1S32_280V6.1"/>
<proteinExistence type="predicted"/>
<protein>
    <submittedName>
        <fullName evidence="1 2">Uncharacterized protein</fullName>
    </submittedName>
</protein>
<organism evidence="1">
    <name type="scientific">Physcomitrium patens</name>
    <name type="common">Spreading-leaved earth moss</name>
    <name type="synonym">Physcomitrella patens</name>
    <dbReference type="NCBI Taxonomy" id="3218"/>
    <lineage>
        <taxon>Eukaryota</taxon>
        <taxon>Viridiplantae</taxon>
        <taxon>Streptophyta</taxon>
        <taxon>Embryophyta</taxon>
        <taxon>Bryophyta</taxon>
        <taxon>Bryophytina</taxon>
        <taxon>Bryopsida</taxon>
        <taxon>Funariidae</taxon>
        <taxon>Funariales</taxon>
        <taxon>Funariaceae</taxon>
        <taxon>Physcomitrium</taxon>
    </lineage>
</organism>
<dbReference type="EnsemblPlants" id="Pp3c10_22060V3.5">
    <property type="protein sequence ID" value="PAC:32901582.CDS.1"/>
    <property type="gene ID" value="Pp3c10_22060"/>
</dbReference>
<dbReference type="Gramene" id="Pp3c10_22060V3.5">
    <property type="protein sequence ID" value="PAC:32901582.CDS.1"/>
    <property type="gene ID" value="Pp3c10_22060"/>
</dbReference>